<dbReference type="InterPro" id="IPR055795">
    <property type="entry name" value="DUF7371"/>
</dbReference>
<evidence type="ECO:0000313" key="3">
    <source>
        <dbReference type="EMBL" id="KAJ4336066.1"/>
    </source>
</evidence>
<reference evidence="3" key="1">
    <citation type="submission" date="2022-10" db="EMBL/GenBank/DDBJ databases">
        <title>Tapping the CABI collections for fungal endophytes: first genome assemblies for Collariella, Neodidymelliopsis, Ascochyta clinopodiicola, Didymella pomorum, Didymosphaeria variabile, Neocosmospora piperis and Neocucurbitaria cava.</title>
        <authorList>
            <person name="Hill R."/>
        </authorList>
    </citation>
    <scope>NUCLEOTIDE SEQUENCE</scope>
    <source>
        <strain evidence="3">IMI 360193</strain>
    </source>
</reference>
<evidence type="ECO:0000313" key="4">
    <source>
        <dbReference type="Proteomes" id="UP001140562"/>
    </source>
</evidence>
<organism evidence="3 4">
    <name type="scientific">Didymella glomerata</name>
    <dbReference type="NCBI Taxonomy" id="749621"/>
    <lineage>
        <taxon>Eukaryota</taxon>
        <taxon>Fungi</taxon>
        <taxon>Dikarya</taxon>
        <taxon>Ascomycota</taxon>
        <taxon>Pezizomycotina</taxon>
        <taxon>Dothideomycetes</taxon>
        <taxon>Pleosporomycetidae</taxon>
        <taxon>Pleosporales</taxon>
        <taxon>Pleosporineae</taxon>
        <taxon>Didymellaceae</taxon>
        <taxon>Didymella</taxon>
    </lineage>
</organism>
<dbReference type="EMBL" id="JAPEUV010000053">
    <property type="protein sequence ID" value="KAJ4336066.1"/>
    <property type="molecule type" value="Genomic_DNA"/>
</dbReference>
<evidence type="ECO:0000259" key="2">
    <source>
        <dbReference type="Pfam" id="PF24086"/>
    </source>
</evidence>
<feature type="region of interest" description="Disordered" evidence="1">
    <location>
        <begin position="129"/>
        <end position="158"/>
    </location>
</feature>
<feature type="compositionally biased region" description="Basic and acidic residues" evidence="1">
    <location>
        <begin position="129"/>
        <end position="142"/>
    </location>
</feature>
<name>A0A9W8WY14_9PLEO</name>
<accession>A0A9W8WY14</accession>
<feature type="domain" description="DUF7371" evidence="2">
    <location>
        <begin position="613"/>
        <end position="812"/>
    </location>
</feature>
<feature type="region of interest" description="Disordered" evidence="1">
    <location>
        <begin position="26"/>
        <end position="113"/>
    </location>
</feature>
<proteinExistence type="predicted"/>
<dbReference type="OrthoDB" id="5385013at2759"/>
<comment type="caution">
    <text evidence="3">The sequence shown here is derived from an EMBL/GenBank/DDBJ whole genome shotgun (WGS) entry which is preliminary data.</text>
</comment>
<keyword evidence="4" id="KW-1185">Reference proteome</keyword>
<dbReference type="Pfam" id="PF24086">
    <property type="entry name" value="DUF7371"/>
    <property type="match status" value="1"/>
</dbReference>
<protein>
    <recommendedName>
        <fullName evidence="2">DUF7371 domain-containing protein</fullName>
    </recommendedName>
</protein>
<gene>
    <name evidence="3" type="ORF">N0V87_005646</name>
</gene>
<dbReference type="AlphaFoldDB" id="A0A9W8WY14"/>
<feature type="compositionally biased region" description="Polar residues" evidence="1">
    <location>
        <begin position="89"/>
        <end position="109"/>
    </location>
</feature>
<evidence type="ECO:0000256" key="1">
    <source>
        <dbReference type="SAM" id="MobiDB-lite"/>
    </source>
</evidence>
<dbReference type="Proteomes" id="UP001140562">
    <property type="component" value="Unassembled WGS sequence"/>
</dbReference>
<sequence>MATPAVQPTTPPLRLIDEDALSGSGLSNLMRQFPVDAPSDDLPGTPAEVLPIPASPVPLSKKARKRLRMREKQATEDGISTPVDGPSTPLDSGSPSQKASNASPSTSLSLLDGSGYPFPPVKTLYDRIDPKSLSKPAEKRDSVIPSSFESRKSTRSPHISAKKSPGLFSWFNKLRPKAWWPYRAYRWMRVFVPAVTRAFLGPRKFDCMITLGVSVVCCYVAYTTLDFILAGLIKGVNAQDLADAANCSVIYVTIPGSIITVSLIAASPINPAQGTDIIIQSSAFKHHGERCAECRIDVVNGRSAAFETAIDTNWNDIWIFLVVHNFGNVIAGFVEKFCLTVFYATHIRNTKSNWIIFILRFWRLTVHARDLRWNFVWKRAIDFYPNIEPEITCCDLDLFIISQQLNFNDWDSANATIVWALFVRSQSDGWHYTSRAQSGQHNNIKQLTGISLVTSSDLARQRLIVLCIRGSAKCYIRSSPVLTHEQLEHNVFVNLTDNNGASVLQARALMTKVVAYGDTSVVFVFPTPSISTTRTYWTGTYPTIPGPEPSDLRTIPLTTRSTTQTPLSELPSFQLFASMPSGFSTVVNTVARAAAIPTQTGGLPAAEPTDCGESGNFTLSFDDTTVGPNESNVLVVNGMKNPYHHLFYANGYTYVPDKWEPYPAMSQPNIAMFLPLAGRLLPNTAFAGTLLPGELGAGPRASVPAYWFHAYSGYFGCALNGLTRCTLRISGYRYDAVLKQEVLVAEQNATLPACWGYINCRLTQVLFNDQFRALSGIQLNAYTYNLGIPQVHMMDDLQMEWYNNTCSAGILRIGRL</sequence>